<comment type="caution">
    <text evidence="1">The sequence shown here is derived from an EMBL/GenBank/DDBJ whole genome shotgun (WGS) entry which is preliminary data.</text>
</comment>
<proteinExistence type="predicted"/>
<evidence type="ECO:0000313" key="1">
    <source>
        <dbReference type="EMBL" id="PUU83115.1"/>
    </source>
</evidence>
<dbReference type="InterPro" id="IPR010979">
    <property type="entry name" value="Ribosomal_uS13-like_H2TH"/>
</dbReference>
<dbReference type="EMBL" id="NESQ01000017">
    <property type="protein sequence ID" value="PUU83115.1"/>
    <property type="molecule type" value="Genomic_DNA"/>
</dbReference>
<dbReference type="AlphaFoldDB" id="A0A2T7A612"/>
<dbReference type="SUPFAM" id="SSF46946">
    <property type="entry name" value="S13-like H2TH domain"/>
    <property type="match status" value="1"/>
</dbReference>
<gene>
    <name evidence="1" type="ORF">B9Z19DRAFT_1119742</name>
</gene>
<dbReference type="Proteomes" id="UP000244722">
    <property type="component" value="Unassembled WGS sequence"/>
</dbReference>
<dbReference type="OrthoDB" id="5423286at2759"/>
<keyword evidence="2" id="KW-1185">Reference proteome</keyword>
<reference evidence="1 2" key="1">
    <citation type="submission" date="2017-04" db="EMBL/GenBank/DDBJ databases">
        <title>Draft genome sequence of Tuber borchii Vittad., a whitish edible truffle.</title>
        <authorList>
            <consortium name="DOE Joint Genome Institute"/>
            <person name="Murat C."/>
            <person name="Kuo A."/>
            <person name="Barry K.W."/>
            <person name="Clum A."/>
            <person name="Dockter R.B."/>
            <person name="Fauchery L."/>
            <person name="Iotti M."/>
            <person name="Kohler A."/>
            <person name="Labutti K."/>
            <person name="Lindquist E.A."/>
            <person name="Lipzen A."/>
            <person name="Ohm R.A."/>
            <person name="Wang M."/>
            <person name="Grigoriev I.V."/>
            <person name="Zambonelli A."/>
            <person name="Martin F.M."/>
        </authorList>
    </citation>
    <scope>NUCLEOTIDE SEQUENCE [LARGE SCALE GENOMIC DNA]</scope>
    <source>
        <strain evidence="1 2">Tbo3840</strain>
    </source>
</reference>
<evidence type="ECO:0000313" key="2">
    <source>
        <dbReference type="Proteomes" id="UP000244722"/>
    </source>
</evidence>
<accession>A0A2T7A612</accession>
<protein>
    <submittedName>
        <fullName evidence="1">Uncharacterized protein</fullName>
    </submittedName>
</protein>
<dbReference type="GO" id="GO:0003676">
    <property type="term" value="F:nucleic acid binding"/>
    <property type="evidence" value="ECO:0007669"/>
    <property type="project" value="InterPro"/>
</dbReference>
<organism evidence="1 2">
    <name type="scientific">Tuber borchii</name>
    <name type="common">White truffle</name>
    <dbReference type="NCBI Taxonomy" id="42251"/>
    <lineage>
        <taxon>Eukaryota</taxon>
        <taxon>Fungi</taxon>
        <taxon>Dikarya</taxon>
        <taxon>Ascomycota</taxon>
        <taxon>Pezizomycotina</taxon>
        <taxon>Pezizomycetes</taxon>
        <taxon>Pezizales</taxon>
        <taxon>Tuberaceae</taxon>
        <taxon>Tuber</taxon>
    </lineage>
</organism>
<sequence>MPEGITYLDMKRMLVAQIPPGLYRIESHTQFHRKDQFLGGDPTLLEQYYDKGFFLNPLEIETWGKALAISLPTLWLRWQFALHGHAVPMKASEYRQILDSWKLKPGSTENVQIQMALVGTEMCIVFLDRNRLMQASIIPKYPTTTESMGVWYDTSLAPCPILNFPAFKYNLLLPQNQEDLRDQSQSTTVYTHLTDTKYNHLWNGIGTSHAVEILHLAGIHPEEKMQNIWGKISLKKKLIKTIDQYFIMAQLPKIHS</sequence>
<name>A0A2T7A612_TUBBO</name>